<keyword evidence="11 12" id="KW-0472">Membrane</keyword>
<feature type="transmembrane region" description="Helical" evidence="12">
    <location>
        <begin position="503"/>
        <end position="520"/>
    </location>
</feature>
<evidence type="ECO:0000256" key="1">
    <source>
        <dbReference type="ARBA" id="ARBA00001947"/>
    </source>
</evidence>
<dbReference type="GO" id="GO:0005886">
    <property type="term" value="C:plasma membrane"/>
    <property type="evidence" value="ECO:0007669"/>
    <property type="project" value="UniProtKB-SubCell"/>
</dbReference>
<feature type="transmembrane region" description="Helical" evidence="12">
    <location>
        <begin position="535"/>
        <end position="555"/>
    </location>
</feature>
<feature type="transmembrane region" description="Helical" evidence="12">
    <location>
        <begin position="149"/>
        <end position="170"/>
    </location>
</feature>
<dbReference type="InterPro" id="IPR001915">
    <property type="entry name" value="Peptidase_M48"/>
</dbReference>
<evidence type="ECO:0000256" key="5">
    <source>
        <dbReference type="ARBA" id="ARBA00022692"/>
    </source>
</evidence>
<evidence type="ECO:0000256" key="9">
    <source>
        <dbReference type="ARBA" id="ARBA00022989"/>
    </source>
</evidence>
<accession>A0A1W1X8Q4</accession>
<evidence type="ECO:0000313" key="15">
    <source>
        <dbReference type="Proteomes" id="UP000192761"/>
    </source>
</evidence>
<comment type="cofactor">
    <cofactor evidence="1">
        <name>Zn(2+)</name>
        <dbReference type="ChEBI" id="CHEBI:29105"/>
    </cofactor>
</comment>
<protein>
    <submittedName>
        <fullName evidence="14">Zn-dependent protease with chaperone function</fullName>
    </submittedName>
</protein>
<keyword evidence="4 14" id="KW-0645">Protease</keyword>
<proteinExistence type="predicted"/>
<keyword evidence="10" id="KW-0482">Metalloprotease</keyword>
<gene>
    <name evidence="14" type="ORF">SAMN02745857_00859</name>
</gene>
<evidence type="ECO:0000313" key="14">
    <source>
        <dbReference type="EMBL" id="SMC20197.1"/>
    </source>
</evidence>
<evidence type="ECO:0000256" key="10">
    <source>
        <dbReference type="ARBA" id="ARBA00023049"/>
    </source>
</evidence>
<sequence length="668" mass="73015">MKQLKDRLKLLALVLGVPLLLLLWGGWQWTRPQLNMMHTKDVPLQEWATGEFYQHSLPPLLAGATALLGALALLFGILGLVRIRAAGRRAQQSRELLLSNFRAVVGWLPWLLLGHLLTTLLALACGLSFELLPVAPLLVSGDVDPRLALVAGLVLAMLLWMAGHAVVGIIQATRRAYASTPLSLHGKAVDATQAPTLWRLVQGLAAKTGATAPDAIVVGLDEGFFVTEQPVQLNDDAQPLAARRVLYLPLPYMAWLSLHETAAIIGHELAHFTGADTEYSLHFAPIYTRAVNQLDVVEEMGGDKDDGVTYWLTAPVRMLNIYFLDAFHAAVQHWSRERELAADALGAQMVNTQAAASALLRSGTLAPHVGAALADYHDRPDQAVGGMLDLLQRRIALHGLGDPRAALEAELAHPFDSHPTTQQRLDALGVAIDDALLQRACAAQPSSTLHDLGLAGQAGGDITQTVESAYADAANAGLEGRRRELTELAAKGATPLPCFERMALARLGLVMFTAFFWWWASQIWGRESLALSSRLIYVAVLFVAGVLPLWFLFVVHRRSKLPVMTFDKDGLHSRGLAAVVPWTAIVDFDLEVREVYGTTHHLLKLALAEGHVAPKTRRLNNVRYRKKEHELLLAAQGLRGMKSQAFYDAFIEYWQAGHARVELARLGA</sequence>
<dbReference type="GO" id="GO:0006508">
    <property type="term" value="P:proteolysis"/>
    <property type="evidence" value="ECO:0007669"/>
    <property type="project" value="UniProtKB-KW"/>
</dbReference>
<keyword evidence="8" id="KW-0862">Zinc</keyword>
<evidence type="ECO:0000256" key="6">
    <source>
        <dbReference type="ARBA" id="ARBA00022723"/>
    </source>
</evidence>
<feature type="transmembrane region" description="Helical" evidence="12">
    <location>
        <begin position="104"/>
        <end position="129"/>
    </location>
</feature>
<evidence type="ECO:0000256" key="3">
    <source>
        <dbReference type="ARBA" id="ARBA00022475"/>
    </source>
</evidence>
<dbReference type="STRING" id="1121001.SAMN02745857_00859"/>
<evidence type="ECO:0000256" key="7">
    <source>
        <dbReference type="ARBA" id="ARBA00022801"/>
    </source>
</evidence>
<keyword evidence="3" id="KW-1003">Cell membrane</keyword>
<dbReference type="EMBL" id="FWXD01000004">
    <property type="protein sequence ID" value="SMC20197.1"/>
    <property type="molecule type" value="Genomic_DNA"/>
</dbReference>
<keyword evidence="15" id="KW-1185">Reference proteome</keyword>
<dbReference type="AlphaFoldDB" id="A0A1W1X8Q4"/>
<dbReference type="GO" id="GO:0046872">
    <property type="term" value="F:metal ion binding"/>
    <property type="evidence" value="ECO:0007669"/>
    <property type="project" value="UniProtKB-KW"/>
</dbReference>
<comment type="subcellular location">
    <subcellularLocation>
        <location evidence="2">Cell membrane</location>
        <topology evidence="2">Multi-pass membrane protein</topology>
    </subcellularLocation>
</comment>
<name>A0A1W1X8Q4_9NEIS</name>
<keyword evidence="5 12" id="KW-0812">Transmembrane</keyword>
<dbReference type="RefSeq" id="WP_084089313.1">
    <property type="nucleotide sequence ID" value="NZ_FWXD01000004.1"/>
</dbReference>
<dbReference type="InterPro" id="IPR050083">
    <property type="entry name" value="HtpX_protease"/>
</dbReference>
<organism evidence="14 15">
    <name type="scientific">Andreprevotia lacus DSM 23236</name>
    <dbReference type="NCBI Taxonomy" id="1121001"/>
    <lineage>
        <taxon>Bacteria</taxon>
        <taxon>Pseudomonadati</taxon>
        <taxon>Pseudomonadota</taxon>
        <taxon>Betaproteobacteria</taxon>
        <taxon>Neisseriales</taxon>
        <taxon>Chitinibacteraceae</taxon>
        <taxon>Andreprevotia</taxon>
    </lineage>
</organism>
<evidence type="ECO:0000259" key="13">
    <source>
        <dbReference type="Pfam" id="PF01435"/>
    </source>
</evidence>
<evidence type="ECO:0000256" key="4">
    <source>
        <dbReference type="ARBA" id="ARBA00022670"/>
    </source>
</evidence>
<keyword evidence="6" id="KW-0479">Metal-binding</keyword>
<dbReference type="Proteomes" id="UP000192761">
    <property type="component" value="Unassembled WGS sequence"/>
</dbReference>
<dbReference type="GO" id="GO:0004222">
    <property type="term" value="F:metalloendopeptidase activity"/>
    <property type="evidence" value="ECO:0007669"/>
    <property type="project" value="InterPro"/>
</dbReference>
<keyword evidence="9 12" id="KW-1133">Transmembrane helix</keyword>
<evidence type="ECO:0000256" key="8">
    <source>
        <dbReference type="ARBA" id="ARBA00022833"/>
    </source>
</evidence>
<evidence type="ECO:0000256" key="11">
    <source>
        <dbReference type="ARBA" id="ARBA00023136"/>
    </source>
</evidence>
<feature type="domain" description="Peptidase M48" evidence="13">
    <location>
        <begin position="257"/>
        <end position="428"/>
    </location>
</feature>
<evidence type="ECO:0000256" key="12">
    <source>
        <dbReference type="SAM" id="Phobius"/>
    </source>
</evidence>
<dbReference type="Pfam" id="PF01435">
    <property type="entry name" value="Peptidase_M48"/>
    <property type="match status" value="1"/>
</dbReference>
<dbReference type="PANTHER" id="PTHR43221:SF1">
    <property type="entry name" value="PROTEASE HTPX"/>
    <property type="match status" value="1"/>
</dbReference>
<dbReference type="PANTHER" id="PTHR43221">
    <property type="entry name" value="PROTEASE HTPX"/>
    <property type="match status" value="1"/>
</dbReference>
<keyword evidence="7" id="KW-0378">Hydrolase</keyword>
<feature type="transmembrane region" description="Helical" evidence="12">
    <location>
        <begin position="60"/>
        <end position="83"/>
    </location>
</feature>
<reference evidence="14 15" key="1">
    <citation type="submission" date="2017-04" db="EMBL/GenBank/DDBJ databases">
        <authorList>
            <person name="Afonso C.L."/>
            <person name="Miller P.J."/>
            <person name="Scott M.A."/>
            <person name="Spackman E."/>
            <person name="Goraichik I."/>
            <person name="Dimitrov K.M."/>
            <person name="Suarez D.L."/>
            <person name="Swayne D.E."/>
        </authorList>
    </citation>
    <scope>NUCLEOTIDE SEQUENCE [LARGE SCALE GENOMIC DNA]</scope>
    <source>
        <strain evidence="14 15">DSM 23236</strain>
    </source>
</reference>
<evidence type="ECO:0000256" key="2">
    <source>
        <dbReference type="ARBA" id="ARBA00004651"/>
    </source>
</evidence>
<dbReference type="CDD" id="cd07328">
    <property type="entry name" value="M48_Ste24p_like"/>
    <property type="match status" value="1"/>
</dbReference>